<gene>
    <name evidence="1" type="ORF">ABS765_16020</name>
</gene>
<name>A0ABW8Y5Y1_9FLAO</name>
<dbReference type="RefSeq" id="WP_408092352.1">
    <property type="nucleotide sequence ID" value="NZ_JBELPY010000014.1"/>
</dbReference>
<organism evidence="1 2">
    <name type="scientific">Chryseobacterium terrae</name>
    <dbReference type="NCBI Taxonomy" id="3163299"/>
    <lineage>
        <taxon>Bacteria</taxon>
        <taxon>Pseudomonadati</taxon>
        <taxon>Bacteroidota</taxon>
        <taxon>Flavobacteriia</taxon>
        <taxon>Flavobacteriales</taxon>
        <taxon>Weeksellaceae</taxon>
        <taxon>Chryseobacterium group</taxon>
        <taxon>Chryseobacterium</taxon>
    </lineage>
</organism>
<reference evidence="1 2" key="1">
    <citation type="submission" date="2024-06" db="EMBL/GenBank/DDBJ databases">
        <authorList>
            <person name="Kaempfer P."/>
            <person name="Viver T."/>
        </authorList>
    </citation>
    <scope>NUCLEOTIDE SEQUENCE [LARGE SCALE GENOMIC DNA]</scope>
    <source>
        <strain evidence="1 2">ST-37</strain>
    </source>
</reference>
<dbReference type="EMBL" id="JBELPY010000014">
    <property type="protein sequence ID" value="MFL9835524.1"/>
    <property type="molecule type" value="Genomic_DNA"/>
</dbReference>
<comment type="caution">
    <text evidence="1">The sequence shown here is derived from an EMBL/GenBank/DDBJ whole genome shotgun (WGS) entry which is preliminary data.</text>
</comment>
<protein>
    <submittedName>
        <fullName evidence="1">Uncharacterized protein</fullName>
    </submittedName>
</protein>
<evidence type="ECO:0000313" key="2">
    <source>
        <dbReference type="Proteomes" id="UP001629058"/>
    </source>
</evidence>
<proteinExistence type="predicted"/>
<dbReference type="Proteomes" id="UP001629058">
    <property type="component" value="Unassembled WGS sequence"/>
</dbReference>
<keyword evidence="2" id="KW-1185">Reference proteome</keyword>
<evidence type="ECO:0000313" key="1">
    <source>
        <dbReference type="EMBL" id="MFL9835524.1"/>
    </source>
</evidence>
<accession>A0ABW8Y5Y1</accession>
<sequence>MNKELLAEKKLLEDVYLKSKNKDGGISYSGVFKDVSIDLLNTHRINLSYRTMLAYYKSLVLEEIKYKPIKKSSLDALSVYLEFRDYNDYKERNGFFREQSSSNDISVKIGNSIDSFAESVNSIIIKITHTPIFKFSDIVNKNNAMGAGFFGLFLAAGSFAHFNDYFPKKDHMYWDGTEYRLTTANDLNPKHDVIVLDTVKLKYFKRITRKDTLSIKDAYEVYYSKFQNQVDFFTTDGINPENSKGLKPATAHIIGKYAGKTVSNLD</sequence>